<dbReference type="PROSITE" id="PS51782">
    <property type="entry name" value="LYSM"/>
    <property type="match status" value="1"/>
</dbReference>
<reference evidence="3" key="1">
    <citation type="submission" date="2023-03" db="EMBL/GenBank/DDBJ databases">
        <title>Andean soil-derived lignocellulolytic bacterial consortium as a source of novel taxa and putative plastic-active enzymes.</title>
        <authorList>
            <person name="Diaz-Garcia L."/>
            <person name="Chuvochina M."/>
            <person name="Feuerriegel G."/>
            <person name="Bunk B."/>
            <person name="Sproer C."/>
            <person name="Streit W.R."/>
            <person name="Rodriguez L.M."/>
            <person name="Overmann J."/>
            <person name="Jimenez D.J."/>
        </authorList>
    </citation>
    <scope>NUCLEOTIDE SEQUENCE</scope>
    <source>
        <strain evidence="3">MAG 2441</strain>
    </source>
</reference>
<dbReference type="InterPro" id="IPR036779">
    <property type="entry name" value="LysM_dom_sf"/>
</dbReference>
<keyword evidence="1" id="KW-0812">Transmembrane</keyword>
<evidence type="ECO:0000313" key="4">
    <source>
        <dbReference type="Proteomes" id="UP001178662"/>
    </source>
</evidence>
<gene>
    <name evidence="3" type="ORF">P0Y55_07145</name>
</gene>
<keyword evidence="4" id="KW-1185">Reference proteome</keyword>
<feature type="transmembrane region" description="Helical" evidence="1">
    <location>
        <begin position="41"/>
        <end position="61"/>
    </location>
</feature>
<dbReference type="CDD" id="cd00118">
    <property type="entry name" value="LysM"/>
    <property type="match status" value="1"/>
</dbReference>
<feature type="domain" description="LysM" evidence="2">
    <location>
        <begin position="78"/>
        <end position="128"/>
    </location>
</feature>
<dbReference type="SUPFAM" id="SSF54106">
    <property type="entry name" value="LysM domain"/>
    <property type="match status" value="1"/>
</dbReference>
<proteinExistence type="predicted"/>
<keyword evidence="1" id="KW-0472">Membrane</keyword>
<dbReference type="SMART" id="SM00257">
    <property type="entry name" value="LysM"/>
    <property type="match status" value="1"/>
</dbReference>
<keyword evidence="1" id="KW-1133">Transmembrane helix</keyword>
<accession>A0AA95EZF7</accession>
<dbReference type="Gene3D" id="3.10.350.10">
    <property type="entry name" value="LysM domain"/>
    <property type="match status" value="1"/>
</dbReference>
<evidence type="ECO:0000259" key="2">
    <source>
        <dbReference type="PROSITE" id="PS51782"/>
    </source>
</evidence>
<protein>
    <submittedName>
        <fullName evidence="3">LysM peptidoglycan-binding domain-containing protein</fullName>
    </submittedName>
</protein>
<dbReference type="Pfam" id="PF01476">
    <property type="entry name" value="LysM"/>
    <property type="match status" value="1"/>
</dbReference>
<evidence type="ECO:0000313" key="3">
    <source>
        <dbReference type="EMBL" id="WEK55814.1"/>
    </source>
</evidence>
<dbReference type="InterPro" id="IPR018392">
    <property type="entry name" value="LysM"/>
</dbReference>
<sequence length="134" mass="14843">MVNVWVLGEHTSASANRKHTTFYRAEGIATRNRQSYKKWGVVRSVCMMFAFLILFSGFTLVRTYASSSEVIPASIDEVVISVDSGDTLWGLASIYKKSSMDTREAVHTLMKRNGLTSSQLSSGQSIIVPSLMLE</sequence>
<name>A0AA95EZF7_9BACL</name>
<organism evidence="3 4">
    <name type="scientific">Candidatus Cohnella colombiensis</name>
    <dbReference type="NCBI Taxonomy" id="3121368"/>
    <lineage>
        <taxon>Bacteria</taxon>
        <taxon>Bacillati</taxon>
        <taxon>Bacillota</taxon>
        <taxon>Bacilli</taxon>
        <taxon>Bacillales</taxon>
        <taxon>Paenibacillaceae</taxon>
        <taxon>Cohnella</taxon>
    </lineage>
</organism>
<dbReference type="EMBL" id="CP119317">
    <property type="protein sequence ID" value="WEK55814.1"/>
    <property type="molecule type" value="Genomic_DNA"/>
</dbReference>
<evidence type="ECO:0000256" key="1">
    <source>
        <dbReference type="SAM" id="Phobius"/>
    </source>
</evidence>
<dbReference type="Proteomes" id="UP001178662">
    <property type="component" value="Chromosome"/>
</dbReference>
<dbReference type="AlphaFoldDB" id="A0AA95EZF7"/>